<dbReference type="GO" id="GO:0003677">
    <property type="term" value="F:DNA binding"/>
    <property type="evidence" value="ECO:0007669"/>
    <property type="project" value="InterPro"/>
</dbReference>
<dbReference type="Gene3D" id="1.10.443.10">
    <property type="entry name" value="Intergrase catalytic core"/>
    <property type="match status" value="1"/>
</dbReference>
<evidence type="ECO:0000313" key="3">
    <source>
        <dbReference type="EMBL" id="RID88410.1"/>
    </source>
</evidence>
<reference evidence="3 4" key="1">
    <citation type="submission" date="2018-08" db="EMBL/GenBank/DDBJ databases">
        <title>Bacillus jemisoniae sp. nov., Bacillus chryseoplanitiae sp. nov., Bacillus resnikiae sp. nov., and Bacillus frankliniae sp. nov., isolated from Viking spacecraft and associated surfaces.</title>
        <authorList>
            <person name="Seuylemezian A."/>
            <person name="Vaishampayan P."/>
        </authorList>
    </citation>
    <scope>NUCLEOTIDE SEQUENCE [LARGE SCALE GENOMIC DNA]</scope>
    <source>
        <strain evidence="3 4">MA001</strain>
    </source>
</reference>
<dbReference type="SUPFAM" id="SSF56349">
    <property type="entry name" value="DNA breaking-rejoining enzymes"/>
    <property type="match status" value="1"/>
</dbReference>
<keyword evidence="4" id="KW-1185">Reference proteome</keyword>
<dbReference type="InterPro" id="IPR002104">
    <property type="entry name" value="Integrase_catalytic"/>
</dbReference>
<name>A0A398BKW9_9BACI</name>
<evidence type="ECO:0000313" key="4">
    <source>
        <dbReference type="Proteomes" id="UP000266016"/>
    </source>
</evidence>
<dbReference type="EMBL" id="QWVS01000007">
    <property type="protein sequence ID" value="RID88410.1"/>
    <property type="molecule type" value="Genomic_DNA"/>
</dbReference>
<organism evidence="3 4">
    <name type="scientific">Peribacillus asahii</name>
    <dbReference type="NCBI Taxonomy" id="228899"/>
    <lineage>
        <taxon>Bacteria</taxon>
        <taxon>Bacillati</taxon>
        <taxon>Bacillota</taxon>
        <taxon>Bacilli</taxon>
        <taxon>Bacillales</taxon>
        <taxon>Bacillaceae</taxon>
        <taxon>Peribacillus</taxon>
    </lineage>
</organism>
<dbReference type="AlphaFoldDB" id="A0A398BKW9"/>
<dbReference type="GO" id="GO:0015074">
    <property type="term" value="P:DNA integration"/>
    <property type="evidence" value="ECO:0007669"/>
    <property type="project" value="InterPro"/>
</dbReference>
<dbReference type="InterPro" id="IPR013762">
    <property type="entry name" value="Integrase-like_cat_sf"/>
</dbReference>
<sequence>MVICKNTGKLNIKKISLHGLRHAHATILMKAGVNAKVVADRLGHARV</sequence>
<dbReference type="GO" id="GO:0006310">
    <property type="term" value="P:DNA recombination"/>
    <property type="evidence" value="ECO:0007669"/>
    <property type="project" value="UniProtKB-KW"/>
</dbReference>
<comment type="caution">
    <text evidence="3">The sequence shown here is derived from an EMBL/GenBank/DDBJ whole genome shotgun (WGS) entry which is preliminary data.</text>
</comment>
<dbReference type="InterPro" id="IPR011010">
    <property type="entry name" value="DNA_brk_join_enz"/>
</dbReference>
<accession>A0A398BKW9</accession>
<dbReference type="PROSITE" id="PS51898">
    <property type="entry name" value="TYR_RECOMBINASE"/>
    <property type="match status" value="1"/>
</dbReference>
<evidence type="ECO:0000259" key="2">
    <source>
        <dbReference type="PROSITE" id="PS51898"/>
    </source>
</evidence>
<gene>
    <name evidence="3" type="ORF">D1953_04310</name>
</gene>
<dbReference type="RefSeq" id="WP_119115934.1">
    <property type="nucleotide sequence ID" value="NZ_QWVS01000007.1"/>
</dbReference>
<proteinExistence type="predicted"/>
<evidence type="ECO:0000256" key="1">
    <source>
        <dbReference type="ARBA" id="ARBA00023172"/>
    </source>
</evidence>
<keyword evidence="1" id="KW-0233">DNA recombination</keyword>
<protein>
    <recommendedName>
        <fullName evidence="2">Tyr recombinase domain-containing protein</fullName>
    </recommendedName>
</protein>
<dbReference type="Proteomes" id="UP000266016">
    <property type="component" value="Unassembled WGS sequence"/>
</dbReference>
<dbReference type="Pfam" id="PF00589">
    <property type="entry name" value="Phage_integrase"/>
    <property type="match status" value="1"/>
</dbReference>
<feature type="domain" description="Tyr recombinase" evidence="2">
    <location>
        <begin position="1"/>
        <end position="47"/>
    </location>
</feature>